<dbReference type="Proteomes" id="UP000708208">
    <property type="component" value="Unassembled WGS sequence"/>
</dbReference>
<dbReference type="AlphaFoldDB" id="A0A8J2K391"/>
<name>A0A8J2K391_9HEXA</name>
<sequence>VGFIMTDNAQENINAFGSLDIIPQDAADELEDVMLSDSNDEDDEINWENYRTLDLEDTIDVPRDNMDEQCEDIFEDICDWTQTKLIQLGCITHALELVIKECIRKNPRCSEIIAYMNRLTTFFSKSPYWHGKLVETSKIGLIKIGDTRWNGILLALKRLLRENFIHQINTVLEQPKCTAGRRTGIPDLISPELEADLGIMSELLTPFLDLTNDLQGEGVTSSRAILGIITCYKKVASVNCDEYMRALRGSLCLALSARFATVLDPRWKLAPFDISLPEPYKLNLYVPSQDVAKKVLIDAFNFENRDVDSCSLLETDESREPKRAKNDFLSSFLPQENLIHQLQCSDWVRVILG</sequence>
<dbReference type="OrthoDB" id="6366580at2759"/>
<protein>
    <submittedName>
        <fullName evidence="1">Uncharacterized protein</fullName>
    </submittedName>
</protein>
<reference evidence="1" key="1">
    <citation type="submission" date="2021-06" db="EMBL/GenBank/DDBJ databases">
        <authorList>
            <person name="Hodson N. C."/>
            <person name="Mongue J. A."/>
            <person name="Jaron S. K."/>
        </authorList>
    </citation>
    <scope>NUCLEOTIDE SEQUENCE</scope>
</reference>
<comment type="caution">
    <text evidence="1">The sequence shown here is derived from an EMBL/GenBank/DDBJ whole genome shotgun (WGS) entry which is preliminary data.</text>
</comment>
<gene>
    <name evidence="1" type="ORF">AFUS01_LOCUS20599</name>
</gene>
<evidence type="ECO:0000313" key="2">
    <source>
        <dbReference type="Proteomes" id="UP000708208"/>
    </source>
</evidence>
<proteinExistence type="predicted"/>
<accession>A0A8J2K391</accession>
<keyword evidence="2" id="KW-1185">Reference proteome</keyword>
<dbReference type="EMBL" id="CAJVCH010224128">
    <property type="protein sequence ID" value="CAG7732060.1"/>
    <property type="molecule type" value="Genomic_DNA"/>
</dbReference>
<organism evidence="1 2">
    <name type="scientific">Allacma fusca</name>
    <dbReference type="NCBI Taxonomy" id="39272"/>
    <lineage>
        <taxon>Eukaryota</taxon>
        <taxon>Metazoa</taxon>
        <taxon>Ecdysozoa</taxon>
        <taxon>Arthropoda</taxon>
        <taxon>Hexapoda</taxon>
        <taxon>Collembola</taxon>
        <taxon>Symphypleona</taxon>
        <taxon>Sminthuridae</taxon>
        <taxon>Allacma</taxon>
    </lineage>
</organism>
<evidence type="ECO:0000313" key="1">
    <source>
        <dbReference type="EMBL" id="CAG7732060.1"/>
    </source>
</evidence>
<feature type="non-terminal residue" evidence="1">
    <location>
        <position position="1"/>
    </location>
</feature>